<dbReference type="PANTHER" id="PTHR43335">
    <property type="entry name" value="ABC TRANSPORTER, ATP-BINDING PROTEIN"/>
    <property type="match status" value="1"/>
</dbReference>
<organism evidence="6 7">
    <name type="scientific">Lederbergia citrisecunda</name>
    <dbReference type="NCBI Taxonomy" id="2833583"/>
    <lineage>
        <taxon>Bacteria</taxon>
        <taxon>Bacillati</taxon>
        <taxon>Bacillota</taxon>
        <taxon>Bacilli</taxon>
        <taxon>Bacillales</taxon>
        <taxon>Bacillaceae</taxon>
        <taxon>Lederbergia</taxon>
    </lineage>
</organism>
<proteinExistence type="inferred from homology"/>
<dbReference type="Proteomes" id="UP000682713">
    <property type="component" value="Unassembled WGS sequence"/>
</dbReference>
<evidence type="ECO:0000256" key="4">
    <source>
        <dbReference type="ARBA" id="ARBA00022840"/>
    </source>
</evidence>
<gene>
    <name evidence="6" type="ORF">KHA93_18910</name>
</gene>
<dbReference type="PANTHER" id="PTHR43335:SF8">
    <property type="entry name" value="ABC TRANSPORTER, ATP-BINDING PROTEIN"/>
    <property type="match status" value="1"/>
</dbReference>
<dbReference type="Gene3D" id="3.40.50.300">
    <property type="entry name" value="P-loop containing nucleotide triphosphate hydrolases"/>
    <property type="match status" value="1"/>
</dbReference>
<evidence type="ECO:0000256" key="1">
    <source>
        <dbReference type="ARBA" id="ARBA00005417"/>
    </source>
</evidence>
<name>A0A942YMH9_9BACI</name>
<dbReference type="SMART" id="SM00382">
    <property type="entry name" value="AAA"/>
    <property type="match status" value="1"/>
</dbReference>
<reference evidence="6 7" key="1">
    <citation type="submission" date="2021-05" db="EMBL/GenBank/DDBJ databases">
        <title>Novel Bacillus species.</title>
        <authorList>
            <person name="Liu G."/>
        </authorList>
    </citation>
    <scope>NUCLEOTIDE SEQUENCE [LARGE SCALE GENOMIC DNA]</scope>
    <source>
        <strain evidence="6 7">FJAT-49732</strain>
    </source>
</reference>
<keyword evidence="4 6" id="KW-0067">ATP-binding</keyword>
<dbReference type="InterPro" id="IPR003439">
    <property type="entry name" value="ABC_transporter-like_ATP-bd"/>
</dbReference>
<accession>A0A942YMH9</accession>
<protein>
    <submittedName>
        <fullName evidence="6">ATP-binding cassette domain-containing protein</fullName>
    </submittedName>
</protein>
<sequence length="218" mass="24146">MTVRKGTIYGFLGANGAGKTTVFKLLIGLLIPVAGNIEILGIDSFRNKNEILKNIGSIIETPMFYEHLSAKENLEIHLSYMDIVNSNIEKTLEMVGLKGTGKQPVSKFSLGMRQRLGIARAIIHNPQLLILDEPINGLDPMGIRDMRELFLDLVKNHNMTILISSHILSEIEHIADTIGVIVDGQIIEEVSLSSIKDQFPNGLEDYFFDLMSGGKKNV</sequence>
<dbReference type="SUPFAM" id="SSF52540">
    <property type="entry name" value="P-loop containing nucleoside triphosphate hydrolases"/>
    <property type="match status" value="1"/>
</dbReference>
<dbReference type="Pfam" id="PF00005">
    <property type="entry name" value="ABC_tran"/>
    <property type="match status" value="1"/>
</dbReference>
<evidence type="ECO:0000256" key="3">
    <source>
        <dbReference type="ARBA" id="ARBA00022741"/>
    </source>
</evidence>
<evidence type="ECO:0000313" key="6">
    <source>
        <dbReference type="EMBL" id="MBS4201677.1"/>
    </source>
</evidence>
<dbReference type="InterPro" id="IPR017871">
    <property type="entry name" value="ABC_transporter-like_CS"/>
</dbReference>
<comment type="similarity">
    <text evidence="1">Belongs to the ABC transporter superfamily.</text>
</comment>
<dbReference type="InterPro" id="IPR003593">
    <property type="entry name" value="AAA+_ATPase"/>
</dbReference>
<dbReference type="PROSITE" id="PS50893">
    <property type="entry name" value="ABC_TRANSPORTER_2"/>
    <property type="match status" value="1"/>
</dbReference>
<dbReference type="InterPro" id="IPR027417">
    <property type="entry name" value="P-loop_NTPase"/>
</dbReference>
<dbReference type="GO" id="GO:0016887">
    <property type="term" value="F:ATP hydrolysis activity"/>
    <property type="evidence" value="ECO:0007669"/>
    <property type="project" value="InterPro"/>
</dbReference>
<evidence type="ECO:0000313" key="7">
    <source>
        <dbReference type="Proteomes" id="UP000682713"/>
    </source>
</evidence>
<keyword evidence="3" id="KW-0547">Nucleotide-binding</keyword>
<keyword evidence="2" id="KW-0813">Transport</keyword>
<dbReference type="GO" id="GO:0005524">
    <property type="term" value="F:ATP binding"/>
    <property type="evidence" value="ECO:0007669"/>
    <property type="project" value="UniProtKB-KW"/>
</dbReference>
<dbReference type="PROSITE" id="PS00211">
    <property type="entry name" value="ABC_TRANSPORTER_1"/>
    <property type="match status" value="1"/>
</dbReference>
<keyword evidence="7" id="KW-1185">Reference proteome</keyword>
<evidence type="ECO:0000256" key="2">
    <source>
        <dbReference type="ARBA" id="ARBA00022448"/>
    </source>
</evidence>
<evidence type="ECO:0000259" key="5">
    <source>
        <dbReference type="PROSITE" id="PS50893"/>
    </source>
</evidence>
<feature type="domain" description="ABC transporter" evidence="5">
    <location>
        <begin position="1"/>
        <end position="208"/>
    </location>
</feature>
<comment type="caution">
    <text evidence="6">The sequence shown here is derived from an EMBL/GenBank/DDBJ whole genome shotgun (WGS) entry which is preliminary data.</text>
</comment>
<dbReference type="AlphaFoldDB" id="A0A942YMH9"/>
<dbReference type="EMBL" id="JAGYPJ010000001">
    <property type="protein sequence ID" value="MBS4201677.1"/>
    <property type="molecule type" value="Genomic_DNA"/>
</dbReference>